<dbReference type="Pfam" id="PF00512">
    <property type="entry name" value="HisKA"/>
    <property type="match status" value="1"/>
</dbReference>
<dbReference type="PATRIC" id="fig|1297742.4.peg.2478"/>
<evidence type="ECO:0000256" key="8">
    <source>
        <dbReference type="SAM" id="Phobius"/>
    </source>
</evidence>
<dbReference type="PROSITE" id="PS50109">
    <property type="entry name" value="HIS_KIN"/>
    <property type="match status" value="1"/>
</dbReference>
<dbReference type="GO" id="GO:0000155">
    <property type="term" value="F:phosphorelay sensor kinase activity"/>
    <property type="evidence" value="ECO:0007669"/>
    <property type="project" value="InterPro"/>
</dbReference>
<dbReference type="Gene3D" id="3.30.565.10">
    <property type="entry name" value="Histidine kinase-like ATPase, C-terminal domain"/>
    <property type="match status" value="1"/>
</dbReference>
<dbReference type="Proteomes" id="UP000009026">
    <property type="component" value="Chromosome"/>
</dbReference>
<sequence length="615" mass="66425">MRLYQQLVLFMLAATVLPLAAVGFLLLSRAEATLAARIDAEQRAQASSAAEAVGASMMEVVEALARSAELLDWQAASEDETQGALRLLYGQSPALSVVLKLDAEGRPLGTPVFRAQAADGHPAFSPDSLDKLIRSMPVQTLRGGGKGQAALGTAYVQSDDGRSAVAVAVKLADGERAPFAVAELVLHPLESVLRRRLGEGQGRIDLVDEERRVLASTESERKGQVLAPELSAHLLGPAVPLAEAVRSFRLESPARRISVARVPHGMRFDVLVTVDEDAALAPVHAMRRTVLMSIGGTFLVLLGLGALFTRRLNVRLTEVMRGAEAYSRGELDKRVTVTGQDELSELATTFNRMGEELEAARGRLLRWNDDLRVRVDEATAELKAAQAQLVEAQKLAAVGQLGAGVAHEINNPLAGILGNVQLLMLDRGSSDPDVETLRKIEQSAKRCKEITQNLLRFSQQRERAELRSVDLNAVVRDALSLTEHQLRSDGIVLTSVLSDGMARVRADPGHLSQVVLALVSNARTAMLKSPQKRLTLRTGEADGIGYVEVEDTGKGIAAHIRPRIFEPFFTTKDVWSNVGLGLSVAWRMVTEANGSIEVRSEVEQGSCFTVKLPKA</sequence>
<evidence type="ECO:0000256" key="2">
    <source>
        <dbReference type="ARBA" id="ARBA00004370"/>
    </source>
</evidence>
<dbReference type="InterPro" id="IPR003661">
    <property type="entry name" value="HisK_dim/P_dom"/>
</dbReference>
<feature type="domain" description="HAMP" evidence="10">
    <location>
        <begin position="310"/>
        <end position="362"/>
    </location>
</feature>
<dbReference type="Gene3D" id="1.10.287.130">
    <property type="match status" value="1"/>
</dbReference>
<evidence type="ECO:0000256" key="7">
    <source>
        <dbReference type="SAM" id="Coils"/>
    </source>
</evidence>
<keyword evidence="8" id="KW-0812">Transmembrane</keyword>
<evidence type="ECO:0000256" key="3">
    <source>
        <dbReference type="ARBA" id="ARBA00012438"/>
    </source>
</evidence>
<name>A0A0H4WW34_9BACT</name>
<evidence type="ECO:0000259" key="10">
    <source>
        <dbReference type="PROSITE" id="PS50885"/>
    </source>
</evidence>
<dbReference type="Gene3D" id="6.10.340.10">
    <property type="match status" value="1"/>
</dbReference>
<dbReference type="InterPro" id="IPR036097">
    <property type="entry name" value="HisK_dim/P_sf"/>
</dbReference>
<dbReference type="InterPro" id="IPR036890">
    <property type="entry name" value="HATPase_C_sf"/>
</dbReference>
<dbReference type="SMART" id="SM00388">
    <property type="entry name" value="HisKA"/>
    <property type="match status" value="1"/>
</dbReference>
<dbReference type="SMART" id="SM00387">
    <property type="entry name" value="HATPase_c"/>
    <property type="match status" value="1"/>
</dbReference>
<feature type="transmembrane region" description="Helical" evidence="8">
    <location>
        <begin position="290"/>
        <end position="308"/>
    </location>
</feature>
<protein>
    <recommendedName>
        <fullName evidence="3">histidine kinase</fullName>
        <ecNumber evidence="3">2.7.13.3</ecNumber>
    </recommendedName>
</protein>
<keyword evidence="8" id="KW-1133">Transmembrane helix</keyword>
<evidence type="ECO:0000256" key="4">
    <source>
        <dbReference type="ARBA" id="ARBA00022553"/>
    </source>
</evidence>
<dbReference type="PANTHER" id="PTHR43065:SF42">
    <property type="entry name" value="TWO-COMPONENT SENSOR PPRA"/>
    <property type="match status" value="1"/>
</dbReference>
<dbReference type="InterPro" id="IPR003660">
    <property type="entry name" value="HAMP_dom"/>
</dbReference>
<evidence type="ECO:0000256" key="1">
    <source>
        <dbReference type="ARBA" id="ARBA00000085"/>
    </source>
</evidence>
<proteinExistence type="predicted"/>
<keyword evidence="5" id="KW-0808">Transferase</keyword>
<dbReference type="SMART" id="SM00304">
    <property type="entry name" value="HAMP"/>
    <property type="match status" value="1"/>
</dbReference>
<feature type="domain" description="Histidine kinase" evidence="9">
    <location>
        <begin position="404"/>
        <end position="615"/>
    </location>
</feature>
<dbReference type="Pfam" id="PF00672">
    <property type="entry name" value="HAMP"/>
    <property type="match status" value="1"/>
</dbReference>
<dbReference type="InterPro" id="IPR004358">
    <property type="entry name" value="Sig_transdc_His_kin-like_C"/>
</dbReference>
<dbReference type="SUPFAM" id="SSF158472">
    <property type="entry name" value="HAMP domain-like"/>
    <property type="match status" value="1"/>
</dbReference>
<dbReference type="OrthoDB" id="9792686at2"/>
<dbReference type="SUPFAM" id="SSF47384">
    <property type="entry name" value="Homodimeric domain of signal transducing histidine kinase"/>
    <property type="match status" value="1"/>
</dbReference>
<feature type="coiled-coil region" evidence="7">
    <location>
        <begin position="368"/>
        <end position="395"/>
    </location>
</feature>
<keyword evidence="4" id="KW-0597">Phosphoprotein</keyword>
<gene>
    <name evidence="11" type="ORF">A176_002452</name>
</gene>
<keyword evidence="8" id="KW-0472">Membrane</keyword>
<dbReference type="eggNOG" id="COG4191">
    <property type="taxonomic scope" value="Bacteria"/>
</dbReference>
<dbReference type="InterPro" id="IPR003594">
    <property type="entry name" value="HATPase_dom"/>
</dbReference>
<organism evidence="11 12">
    <name type="scientific">Pseudomyxococcus hansupus</name>
    <dbReference type="NCBI Taxonomy" id="1297742"/>
    <lineage>
        <taxon>Bacteria</taxon>
        <taxon>Pseudomonadati</taxon>
        <taxon>Myxococcota</taxon>
        <taxon>Myxococcia</taxon>
        <taxon>Myxococcales</taxon>
        <taxon>Cystobacterineae</taxon>
        <taxon>Myxococcaceae</taxon>
        <taxon>Pseudomyxococcus</taxon>
    </lineage>
</organism>
<dbReference type="STRING" id="1297742.A176_002452"/>
<dbReference type="Pfam" id="PF02518">
    <property type="entry name" value="HATPase_c"/>
    <property type="match status" value="1"/>
</dbReference>
<dbReference type="PROSITE" id="PS50885">
    <property type="entry name" value="HAMP"/>
    <property type="match status" value="1"/>
</dbReference>
<evidence type="ECO:0000256" key="6">
    <source>
        <dbReference type="ARBA" id="ARBA00022777"/>
    </source>
</evidence>
<evidence type="ECO:0000256" key="5">
    <source>
        <dbReference type="ARBA" id="ARBA00022679"/>
    </source>
</evidence>
<evidence type="ECO:0000313" key="12">
    <source>
        <dbReference type="Proteomes" id="UP000009026"/>
    </source>
</evidence>
<dbReference type="AlphaFoldDB" id="A0A0H4WW34"/>
<dbReference type="PANTHER" id="PTHR43065">
    <property type="entry name" value="SENSOR HISTIDINE KINASE"/>
    <property type="match status" value="1"/>
</dbReference>
<dbReference type="CDD" id="cd06225">
    <property type="entry name" value="HAMP"/>
    <property type="match status" value="1"/>
</dbReference>
<dbReference type="PRINTS" id="PR00344">
    <property type="entry name" value="BCTRLSENSOR"/>
</dbReference>
<dbReference type="EMBL" id="CP012109">
    <property type="protein sequence ID" value="AKQ65540.1"/>
    <property type="molecule type" value="Genomic_DNA"/>
</dbReference>
<dbReference type="CDD" id="cd00082">
    <property type="entry name" value="HisKA"/>
    <property type="match status" value="1"/>
</dbReference>
<evidence type="ECO:0000259" key="9">
    <source>
        <dbReference type="PROSITE" id="PS50109"/>
    </source>
</evidence>
<reference evidence="11 12" key="1">
    <citation type="journal article" date="2016" name="PLoS ONE">
        <title>Complete Genome Sequence and Comparative Genomics of a Novel Myxobacterium Myxococcus hansupus.</title>
        <authorList>
            <person name="Sharma G."/>
            <person name="Narwani T."/>
            <person name="Subramanian S."/>
        </authorList>
    </citation>
    <scope>NUCLEOTIDE SEQUENCE [LARGE SCALE GENOMIC DNA]</scope>
    <source>
        <strain evidence="12">mixupus</strain>
    </source>
</reference>
<keyword evidence="12" id="KW-1185">Reference proteome</keyword>
<dbReference type="SUPFAM" id="SSF55874">
    <property type="entry name" value="ATPase domain of HSP90 chaperone/DNA topoisomerase II/histidine kinase"/>
    <property type="match status" value="1"/>
</dbReference>
<dbReference type="KEGG" id="mym:A176_002452"/>
<dbReference type="InterPro" id="IPR005467">
    <property type="entry name" value="His_kinase_dom"/>
</dbReference>
<dbReference type="EC" id="2.7.13.3" evidence="3"/>
<comment type="subcellular location">
    <subcellularLocation>
        <location evidence="2">Membrane</location>
    </subcellularLocation>
</comment>
<dbReference type="RefSeq" id="WP_002639440.1">
    <property type="nucleotide sequence ID" value="NZ_CP012109.1"/>
</dbReference>
<dbReference type="GO" id="GO:0016020">
    <property type="term" value="C:membrane"/>
    <property type="evidence" value="ECO:0007669"/>
    <property type="project" value="UniProtKB-SubCell"/>
</dbReference>
<evidence type="ECO:0000313" key="11">
    <source>
        <dbReference type="EMBL" id="AKQ65540.1"/>
    </source>
</evidence>
<keyword evidence="7" id="KW-0175">Coiled coil</keyword>
<comment type="catalytic activity">
    <reaction evidence="1">
        <text>ATP + protein L-histidine = ADP + protein N-phospho-L-histidine.</text>
        <dbReference type="EC" id="2.7.13.3"/>
    </reaction>
</comment>
<accession>A0A0H4WW34</accession>
<keyword evidence="6 11" id="KW-0418">Kinase</keyword>